<protein>
    <submittedName>
        <fullName evidence="3">Zinc finger, C2H2-like protein</fullName>
    </submittedName>
</protein>
<reference evidence="3 4" key="1">
    <citation type="journal article" date="2016" name="Genome Biol. Evol.">
        <title>Divergent and convergent evolution of fungal pathogenicity.</title>
        <authorList>
            <person name="Shang Y."/>
            <person name="Xiao G."/>
            <person name="Zheng P."/>
            <person name="Cen K."/>
            <person name="Zhan S."/>
            <person name="Wang C."/>
        </authorList>
    </citation>
    <scope>NUCLEOTIDE SEQUENCE [LARGE SCALE GENOMIC DNA]</scope>
    <source>
        <strain evidence="3 4">RCEF 2490</strain>
    </source>
</reference>
<dbReference type="OrthoDB" id="5208775at2759"/>
<dbReference type="EMBL" id="AZGY01000008">
    <property type="protein sequence ID" value="KZZ96125.1"/>
    <property type="molecule type" value="Genomic_DNA"/>
</dbReference>
<feature type="domain" description="C2H2-type" evidence="2">
    <location>
        <begin position="162"/>
        <end position="187"/>
    </location>
</feature>
<proteinExistence type="predicted"/>
<sequence length="556" mass="61471">MTPESDVESPYAISAFIQGQNPRIIIRHLLEYYGKEQISYLLEEEASPKFTGHARALETIPNPALYTSGIDGLPCRTSSFDHKDMTQPGPTFGPWNTVPNNSSDMGSRRQSLTGKPSSALPSSHRLDYACGFCAEEGIRKTCTRRNDLRRHIENFHNKNAVWFCQHPGCEMAYDWQGAYQMHLKTAHGRSHMNVDEAMVKICPQTVFACGFEGCTEVYEIPSEAEAASTLKRFSGHVVKHFEEGSYRAAWSYSTRLRNLLRQSKVVELWEKAWPDLGRACLQWDTQSTLAARKTLEAGHLENLPFLIRQLIAIGTRSRDAAHLVGQLDLPIRERCPGPVGNSLPYNVTAQSPPLDAERDTTQFKIAGGLSLGYRPYENLPHGQQHIPRSIEPYNVEGTVDGNNTQSRGHFGDEVVASLRSISPPRLFYAHPGPSLYSQSPVMVASALEPHQQATGRFVAMVREGESISSTASFHGSHQPAETNITSGMDVDMVPGATDTGRGTLRLAGENWMTQYQQTPLAMLPSSPVEGYTVSHNMAPENIHMTGRYGSSPAGSL</sequence>
<name>A0A168C484_9HYPO</name>
<dbReference type="SMART" id="SM00355">
    <property type="entry name" value="ZnF_C2H2"/>
    <property type="match status" value="3"/>
</dbReference>
<dbReference type="STRING" id="1081109.A0A168C484"/>
<evidence type="ECO:0000313" key="4">
    <source>
        <dbReference type="Proteomes" id="UP000078544"/>
    </source>
</evidence>
<accession>A0A168C484</accession>
<feature type="domain" description="C2H2-type" evidence="2">
    <location>
        <begin position="128"/>
        <end position="156"/>
    </location>
</feature>
<dbReference type="Proteomes" id="UP000078544">
    <property type="component" value="Unassembled WGS sequence"/>
</dbReference>
<evidence type="ECO:0000259" key="2">
    <source>
        <dbReference type="SMART" id="SM00355"/>
    </source>
</evidence>
<keyword evidence="4" id="KW-1185">Reference proteome</keyword>
<gene>
    <name evidence="3" type="ORF">AAL_04421</name>
</gene>
<feature type="compositionally biased region" description="Polar residues" evidence="1">
    <location>
        <begin position="97"/>
        <end position="120"/>
    </location>
</feature>
<feature type="domain" description="C2H2-type" evidence="2">
    <location>
        <begin position="207"/>
        <end position="240"/>
    </location>
</feature>
<feature type="region of interest" description="Disordered" evidence="1">
    <location>
        <begin position="86"/>
        <end position="120"/>
    </location>
</feature>
<dbReference type="InterPro" id="IPR013087">
    <property type="entry name" value="Znf_C2H2_type"/>
</dbReference>
<dbReference type="AlphaFoldDB" id="A0A168C484"/>
<comment type="caution">
    <text evidence="3">The sequence shown here is derived from an EMBL/GenBank/DDBJ whole genome shotgun (WGS) entry which is preliminary data.</text>
</comment>
<organism evidence="3 4">
    <name type="scientific">Moelleriella libera RCEF 2490</name>
    <dbReference type="NCBI Taxonomy" id="1081109"/>
    <lineage>
        <taxon>Eukaryota</taxon>
        <taxon>Fungi</taxon>
        <taxon>Dikarya</taxon>
        <taxon>Ascomycota</taxon>
        <taxon>Pezizomycotina</taxon>
        <taxon>Sordariomycetes</taxon>
        <taxon>Hypocreomycetidae</taxon>
        <taxon>Hypocreales</taxon>
        <taxon>Clavicipitaceae</taxon>
        <taxon>Moelleriella</taxon>
    </lineage>
</organism>
<evidence type="ECO:0000313" key="3">
    <source>
        <dbReference type="EMBL" id="KZZ96125.1"/>
    </source>
</evidence>
<evidence type="ECO:0000256" key="1">
    <source>
        <dbReference type="SAM" id="MobiDB-lite"/>
    </source>
</evidence>